<comment type="caution">
    <text evidence="2">The sequence shown here is derived from an EMBL/GenBank/DDBJ whole genome shotgun (WGS) entry which is preliminary data.</text>
</comment>
<keyword evidence="1" id="KW-0812">Transmembrane</keyword>
<keyword evidence="1" id="KW-1133">Transmembrane helix</keyword>
<feature type="transmembrane region" description="Helical" evidence="1">
    <location>
        <begin position="118"/>
        <end position="140"/>
    </location>
</feature>
<protein>
    <recommendedName>
        <fullName evidence="4">DUF624 domain-containing protein</fullName>
    </recommendedName>
</protein>
<dbReference type="InterPro" id="IPR006938">
    <property type="entry name" value="DUF624"/>
</dbReference>
<gene>
    <name evidence="2" type="ORF">GCM10023351_30030</name>
</gene>
<sequence length="223" mass="23873">MKRLLAVHLRLVDVVLRLVRLNLLWWGWTLRGVVVAGAFPATAALAAVARRDAIDGVDDDRAGWRALRREFAAARHAEARQANALGWMLAGAVALLVVEERLVRALGGDAFSTFVGGMLWMLVVLVLAIGVTAWPLGAHFDERPLAIVRRSALLLAGRPVAALVHLAVFAGVLCAYYLAPGLIPVFGLAAPMWLATGALWGTGVLPRRVEAVVARADTEVVKA</sequence>
<proteinExistence type="predicted"/>
<feature type="transmembrane region" description="Helical" evidence="1">
    <location>
        <begin position="27"/>
        <end position="48"/>
    </location>
</feature>
<evidence type="ECO:0000313" key="3">
    <source>
        <dbReference type="Proteomes" id="UP001501645"/>
    </source>
</evidence>
<dbReference type="Proteomes" id="UP001501645">
    <property type="component" value="Unassembled WGS sequence"/>
</dbReference>
<reference evidence="3" key="1">
    <citation type="journal article" date="2019" name="Int. J. Syst. Evol. Microbiol.">
        <title>The Global Catalogue of Microorganisms (GCM) 10K type strain sequencing project: providing services to taxonomists for standard genome sequencing and annotation.</title>
        <authorList>
            <consortium name="The Broad Institute Genomics Platform"/>
            <consortium name="The Broad Institute Genome Sequencing Center for Infectious Disease"/>
            <person name="Wu L."/>
            <person name="Ma J."/>
        </authorList>
    </citation>
    <scope>NUCLEOTIDE SEQUENCE [LARGE SCALE GENOMIC DNA]</scope>
    <source>
        <strain evidence="3">JCM 18537</strain>
    </source>
</reference>
<name>A0ABP9AKX8_9MICO</name>
<dbReference type="Pfam" id="PF04854">
    <property type="entry name" value="DUF624"/>
    <property type="match status" value="1"/>
</dbReference>
<keyword evidence="3" id="KW-1185">Reference proteome</keyword>
<evidence type="ECO:0000256" key="1">
    <source>
        <dbReference type="SAM" id="Phobius"/>
    </source>
</evidence>
<feature type="transmembrane region" description="Helical" evidence="1">
    <location>
        <begin position="185"/>
        <end position="205"/>
    </location>
</feature>
<accession>A0ABP9AKX8</accession>
<organism evidence="2 3">
    <name type="scientific">Microbacterium gilvum</name>
    <dbReference type="NCBI Taxonomy" id="1336204"/>
    <lineage>
        <taxon>Bacteria</taxon>
        <taxon>Bacillati</taxon>
        <taxon>Actinomycetota</taxon>
        <taxon>Actinomycetes</taxon>
        <taxon>Micrococcales</taxon>
        <taxon>Microbacteriaceae</taxon>
        <taxon>Microbacterium</taxon>
    </lineage>
</organism>
<feature type="transmembrane region" description="Helical" evidence="1">
    <location>
        <begin position="160"/>
        <end position="179"/>
    </location>
</feature>
<keyword evidence="1" id="KW-0472">Membrane</keyword>
<dbReference type="RefSeq" id="WP_345440931.1">
    <property type="nucleotide sequence ID" value="NZ_BAABKO010000006.1"/>
</dbReference>
<evidence type="ECO:0008006" key="4">
    <source>
        <dbReference type="Google" id="ProtNLM"/>
    </source>
</evidence>
<feature type="transmembrane region" description="Helical" evidence="1">
    <location>
        <begin position="82"/>
        <end position="98"/>
    </location>
</feature>
<evidence type="ECO:0000313" key="2">
    <source>
        <dbReference type="EMBL" id="GAA4782687.1"/>
    </source>
</evidence>
<dbReference type="EMBL" id="BAABKO010000006">
    <property type="protein sequence ID" value="GAA4782687.1"/>
    <property type="molecule type" value="Genomic_DNA"/>
</dbReference>